<dbReference type="GO" id="GO:0008641">
    <property type="term" value="F:ubiquitin-like modifier activating enzyme activity"/>
    <property type="evidence" value="ECO:0007669"/>
    <property type="project" value="InterPro"/>
</dbReference>
<proteinExistence type="predicted"/>
<protein>
    <submittedName>
        <fullName evidence="2">tRNA A37 threonylcarbamoyladenosine dehydratase</fullName>
    </submittedName>
</protein>
<dbReference type="AlphaFoldDB" id="A0A3N1Y6I2"/>
<evidence type="ECO:0000313" key="2">
    <source>
        <dbReference type="EMBL" id="ROR34429.1"/>
    </source>
</evidence>
<name>A0A3N1Y6I2_9GAMM</name>
<keyword evidence="3" id="KW-1185">Reference proteome</keyword>
<feature type="domain" description="THIF-type NAD/FAD binding fold" evidence="1">
    <location>
        <begin position="22"/>
        <end position="263"/>
    </location>
</feature>
<dbReference type="Pfam" id="PF00899">
    <property type="entry name" value="ThiF"/>
    <property type="match status" value="1"/>
</dbReference>
<reference evidence="2 3" key="1">
    <citation type="submission" date="2018-11" db="EMBL/GenBank/DDBJ databases">
        <title>Genomic Encyclopedia of Type Strains, Phase IV (KMG-IV): sequencing the most valuable type-strain genomes for metagenomic binning, comparative biology and taxonomic classification.</title>
        <authorList>
            <person name="Goeker M."/>
        </authorList>
    </citation>
    <scope>NUCLEOTIDE SEQUENCE [LARGE SCALE GENOMIC DNA]</scope>
    <source>
        <strain evidence="2 3">DSM 100275</strain>
    </source>
</reference>
<dbReference type="EMBL" id="RJVI01000001">
    <property type="protein sequence ID" value="ROR34429.1"/>
    <property type="molecule type" value="Genomic_DNA"/>
</dbReference>
<dbReference type="GO" id="GO:0061504">
    <property type="term" value="P:cyclic threonylcarbamoyladenosine biosynthetic process"/>
    <property type="evidence" value="ECO:0007669"/>
    <property type="project" value="TreeGrafter"/>
</dbReference>
<evidence type="ECO:0000259" key="1">
    <source>
        <dbReference type="Pfam" id="PF00899"/>
    </source>
</evidence>
<gene>
    <name evidence="2" type="ORF">EDC57_0326</name>
</gene>
<organism evidence="2 3">
    <name type="scientific">Inmirania thermothiophila</name>
    <dbReference type="NCBI Taxonomy" id="1750597"/>
    <lineage>
        <taxon>Bacteria</taxon>
        <taxon>Pseudomonadati</taxon>
        <taxon>Pseudomonadota</taxon>
        <taxon>Gammaproteobacteria</taxon>
        <taxon>Chromatiales</taxon>
        <taxon>Ectothiorhodospiraceae</taxon>
        <taxon>Inmirania</taxon>
    </lineage>
</organism>
<dbReference type="OrthoDB" id="9804150at2"/>
<accession>A0A3N1Y6I2</accession>
<dbReference type="SUPFAM" id="SSF69572">
    <property type="entry name" value="Activating enzymes of the ubiquitin-like proteins"/>
    <property type="match status" value="1"/>
</dbReference>
<dbReference type="RefSeq" id="WP_123399590.1">
    <property type="nucleotide sequence ID" value="NZ_RJVI01000001.1"/>
</dbReference>
<evidence type="ECO:0000313" key="3">
    <source>
        <dbReference type="Proteomes" id="UP000276634"/>
    </source>
</evidence>
<dbReference type="InterPro" id="IPR035985">
    <property type="entry name" value="Ubiquitin-activating_enz"/>
</dbReference>
<dbReference type="Proteomes" id="UP000276634">
    <property type="component" value="Unassembled WGS sequence"/>
</dbReference>
<dbReference type="PANTHER" id="PTHR43267:SF1">
    <property type="entry name" value="TRNA THREONYLCARBAMOYLADENOSINE DEHYDRATASE"/>
    <property type="match status" value="1"/>
</dbReference>
<dbReference type="NCBIfam" id="NF011696">
    <property type="entry name" value="PRK15116.1"/>
    <property type="match status" value="1"/>
</dbReference>
<dbReference type="Gene3D" id="3.40.50.720">
    <property type="entry name" value="NAD(P)-binding Rossmann-like Domain"/>
    <property type="match status" value="1"/>
</dbReference>
<dbReference type="InterPro" id="IPR045886">
    <property type="entry name" value="ThiF/MoeB/HesA"/>
</dbReference>
<sequence>MSCASPEPDADWRARFGALGRLYGEAALPVLASMHVCVVGLGGVGSWAVEALARTGVGALTLVDYDTVEPGNCNRQLPALTANFGRKKHAVLAERIAAIHPGCRVTCIDDFATPRNVAELITPAAGLDCVIDAIDGIAAKAALIARCRRLKIPVVTTGGAGGLTDPTQVQVRDLSRTWNDPLAAKVRAKLRADYGFSRNPRRRFGVECVFSIEQPRYPRPDGSVGPEKPGIHGVSLDCRLGYGSAAHVTAVFGMVAAARAVHRTLERRLRA</sequence>
<comment type="caution">
    <text evidence="2">The sequence shown here is derived from an EMBL/GenBank/DDBJ whole genome shotgun (WGS) entry which is preliminary data.</text>
</comment>
<dbReference type="PANTHER" id="PTHR43267">
    <property type="entry name" value="TRNA THREONYLCARBAMOYLADENOSINE DEHYDRATASE"/>
    <property type="match status" value="1"/>
</dbReference>
<dbReference type="GO" id="GO:0061503">
    <property type="term" value="F:tRNA threonylcarbamoyladenosine dehydratase"/>
    <property type="evidence" value="ECO:0007669"/>
    <property type="project" value="TreeGrafter"/>
</dbReference>
<dbReference type="InterPro" id="IPR000594">
    <property type="entry name" value="ThiF_NAD_FAD-bd"/>
</dbReference>
<dbReference type="CDD" id="cd00755">
    <property type="entry name" value="YgdL_like"/>
    <property type="match status" value="1"/>
</dbReference>